<gene>
    <name evidence="10" type="primary">litaf_0</name>
    <name evidence="10" type="ORF">g.36323</name>
</gene>
<organism evidence="10">
    <name type="scientific">Zeugodacus cucurbitae</name>
    <name type="common">Melon fruit fly</name>
    <name type="synonym">Bactrocera cucurbitae</name>
    <dbReference type="NCBI Taxonomy" id="28588"/>
    <lineage>
        <taxon>Eukaryota</taxon>
        <taxon>Metazoa</taxon>
        <taxon>Ecdysozoa</taxon>
        <taxon>Arthropoda</taxon>
        <taxon>Hexapoda</taxon>
        <taxon>Insecta</taxon>
        <taxon>Pterygota</taxon>
        <taxon>Neoptera</taxon>
        <taxon>Endopterygota</taxon>
        <taxon>Diptera</taxon>
        <taxon>Brachycera</taxon>
        <taxon>Muscomorpha</taxon>
        <taxon>Tephritoidea</taxon>
        <taxon>Tephritidae</taxon>
        <taxon>Zeugodacus</taxon>
        <taxon>Zeugodacus</taxon>
    </lineage>
</organism>
<dbReference type="GO" id="GO:0008270">
    <property type="term" value="F:zinc ion binding"/>
    <property type="evidence" value="ECO:0007669"/>
    <property type="project" value="TreeGrafter"/>
</dbReference>
<keyword evidence="6" id="KW-0862">Zinc</keyword>
<feature type="region of interest" description="Disordered" evidence="8">
    <location>
        <begin position="1"/>
        <end position="117"/>
    </location>
</feature>
<evidence type="ECO:0000256" key="4">
    <source>
        <dbReference type="ARBA" id="ARBA00005975"/>
    </source>
</evidence>
<feature type="compositionally biased region" description="Low complexity" evidence="8">
    <location>
        <begin position="86"/>
        <end position="96"/>
    </location>
</feature>
<feature type="domain" description="LITAF" evidence="9">
    <location>
        <begin position="141"/>
        <end position="225"/>
    </location>
</feature>
<dbReference type="InterPro" id="IPR037519">
    <property type="entry name" value="LITAF_fam"/>
</dbReference>
<feature type="compositionally biased region" description="Basic and acidic residues" evidence="8">
    <location>
        <begin position="14"/>
        <end position="26"/>
    </location>
</feature>
<keyword evidence="5" id="KW-0479">Metal-binding</keyword>
<evidence type="ECO:0000256" key="8">
    <source>
        <dbReference type="SAM" id="MobiDB-lite"/>
    </source>
</evidence>
<dbReference type="PANTHER" id="PTHR23292">
    <property type="entry name" value="LIPOPOLYSACCHARIDE-INDUCED TUMOR NECROSIS FACTOR-ALPHA FACTOR"/>
    <property type="match status" value="1"/>
</dbReference>
<reference evidence="10" key="2">
    <citation type="journal article" date="2015" name="Gigascience">
        <title>Reconstructing a comprehensive transcriptome assembly of a white-pupal translocated strain of the pest fruit fly Bactrocera cucurbitae.</title>
        <authorList>
            <person name="Sim S.B."/>
            <person name="Calla B."/>
            <person name="Hall B."/>
            <person name="DeRego T."/>
            <person name="Geib S.M."/>
        </authorList>
    </citation>
    <scope>NUCLEOTIDE SEQUENCE</scope>
</reference>
<dbReference type="SMART" id="SM00714">
    <property type="entry name" value="LITAF"/>
    <property type="match status" value="1"/>
</dbReference>
<reference evidence="10" key="1">
    <citation type="submission" date="2014-11" db="EMBL/GenBank/DDBJ databases">
        <authorList>
            <person name="Geib S."/>
        </authorList>
    </citation>
    <scope>NUCLEOTIDE SEQUENCE</scope>
</reference>
<dbReference type="AlphaFoldDB" id="A0A0A1XPR6"/>
<evidence type="ECO:0000256" key="6">
    <source>
        <dbReference type="ARBA" id="ARBA00022833"/>
    </source>
</evidence>
<evidence type="ECO:0000256" key="1">
    <source>
        <dbReference type="ARBA" id="ARBA00004414"/>
    </source>
</evidence>
<dbReference type="GO" id="GO:0031902">
    <property type="term" value="C:late endosome membrane"/>
    <property type="evidence" value="ECO:0007669"/>
    <property type="project" value="UniProtKB-SubCell"/>
</dbReference>
<proteinExistence type="inferred from homology"/>
<keyword evidence="7" id="KW-0472">Membrane</keyword>
<evidence type="ECO:0000256" key="2">
    <source>
        <dbReference type="ARBA" id="ARBA00004481"/>
    </source>
</evidence>
<feature type="compositionally biased region" description="Polar residues" evidence="8">
    <location>
        <begin position="107"/>
        <end position="117"/>
    </location>
</feature>
<dbReference type="GO" id="GO:0005765">
    <property type="term" value="C:lysosomal membrane"/>
    <property type="evidence" value="ECO:0007669"/>
    <property type="project" value="UniProtKB-SubCell"/>
</dbReference>
<dbReference type="EMBL" id="GBXI01001261">
    <property type="protein sequence ID" value="JAD13031.1"/>
    <property type="molecule type" value="Transcribed_RNA"/>
</dbReference>
<comment type="subcellular location">
    <subcellularLocation>
        <location evidence="2">Endosome membrane</location>
        <topology evidence="2">Peripheral membrane protein</topology>
    </subcellularLocation>
    <subcellularLocation>
        <location evidence="1">Late endosome membrane</location>
    </subcellularLocation>
    <subcellularLocation>
        <location evidence="3">Lysosome membrane</location>
        <topology evidence="3">Peripheral membrane protein</topology>
        <orientation evidence="3">Cytoplasmic side</orientation>
    </subcellularLocation>
</comment>
<evidence type="ECO:0000256" key="7">
    <source>
        <dbReference type="ARBA" id="ARBA00023136"/>
    </source>
</evidence>
<feature type="compositionally biased region" description="Gly residues" evidence="8">
    <location>
        <begin position="61"/>
        <end position="70"/>
    </location>
</feature>
<dbReference type="PROSITE" id="PS51837">
    <property type="entry name" value="LITAF"/>
    <property type="match status" value="1"/>
</dbReference>
<name>A0A0A1XPR6_ZEUCU</name>
<feature type="compositionally biased region" description="Low complexity" evidence="8">
    <location>
        <begin position="48"/>
        <end position="60"/>
    </location>
</feature>
<comment type="similarity">
    <text evidence="4">Belongs to the CDIP1/LITAF family.</text>
</comment>
<evidence type="ECO:0000259" key="9">
    <source>
        <dbReference type="PROSITE" id="PS51837"/>
    </source>
</evidence>
<dbReference type="Pfam" id="PF10601">
    <property type="entry name" value="zf-LITAF-like"/>
    <property type="match status" value="1"/>
</dbReference>
<protein>
    <submittedName>
        <fullName evidence="10">Lipopolysaccharide-induced tumor necrosis factor-alpha factor homolog</fullName>
    </submittedName>
</protein>
<accession>A0A0A1XPR6</accession>
<evidence type="ECO:0000256" key="5">
    <source>
        <dbReference type="ARBA" id="ARBA00022723"/>
    </source>
</evidence>
<sequence length="230" mass="24144">MDQKRAMLYPDIDPAAHHAATRDHRISASAAMGLPTEAPPSYDMAIASTSTPSGPHSNSGNGSGPSGVIGDGAAASSLGWHPSAPPTATTPVTQPQAPVPPHRQPRTAPQQTPLQHDSQTSPVIVVQPLPHNQQQPLAPPIQTANTSVPIKLGPNPCAVTCPVCGATKTTRMVFTPNTRTHICAGLLCLAGWCCCACTVPYCMNSCRTGNHYCSQCNTFLGVYNPRRARK</sequence>
<dbReference type="InterPro" id="IPR006629">
    <property type="entry name" value="LITAF"/>
</dbReference>
<evidence type="ECO:0000256" key="3">
    <source>
        <dbReference type="ARBA" id="ARBA00004630"/>
    </source>
</evidence>
<evidence type="ECO:0000313" key="10">
    <source>
        <dbReference type="EMBL" id="JAD13031.1"/>
    </source>
</evidence>
<dbReference type="PANTHER" id="PTHR23292:SF14">
    <property type="entry name" value="FI16615P1-RELATED"/>
    <property type="match status" value="1"/>
</dbReference>